<organism evidence="2 3">
    <name type="scientific">Nocardioides humi</name>
    <dbReference type="NCBI Taxonomy" id="449461"/>
    <lineage>
        <taxon>Bacteria</taxon>
        <taxon>Bacillati</taxon>
        <taxon>Actinomycetota</taxon>
        <taxon>Actinomycetes</taxon>
        <taxon>Propionibacteriales</taxon>
        <taxon>Nocardioidaceae</taxon>
        <taxon>Nocardioides</taxon>
    </lineage>
</organism>
<keyword evidence="3" id="KW-1185">Reference proteome</keyword>
<evidence type="ECO:0000313" key="3">
    <source>
        <dbReference type="Proteomes" id="UP001500842"/>
    </source>
</evidence>
<evidence type="ECO:0000313" key="2">
    <source>
        <dbReference type="EMBL" id="GAA1525513.1"/>
    </source>
</evidence>
<reference evidence="2 3" key="1">
    <citation type="journal article" date="2019" name="Int. J. Syst. Evol. Microbiol.">
        <title>The Global Catalogue of Microorganisms (GCM) 10K type strain sequencing project: providing services to taxonomists for standard genome sequencing and annotation.</title>
        <authorList>
            <consortium name="The Broad Institute Genomics Platform"/>
            <consortium name="The Broad Institute Genome Sequencing Center for Infectious Disease"/>
            <person name="Wu L."/>
            <person name="Ma J."/>
        </authorList>
    </citation>
    <scope>NUCLEOTIDE SEQUENCE [LARGE SCALE GENOMIC DNA]</scope>
    <source>
        <strain evidence="2 3">JCM 14942</strain>
    </source>
</reference>
<dbReference type="InterPro" id="IPR010982">
    <property type="entry name" value="Lambda_DNA-bd_dom_sf"/>
</dbReference>
<name>A0ABN2ARJ5_9ACTN</name>
<dbReference type="Pfam" id="PF01381">
    <property type="entry name" value="HTH_3"/>
    <property type="match status" value="1"/>
</dbReference>
<dbReference type="Proteomes" id="UP001500842">
    <property type="component" value="Unassembled WGS sequence"/>
</dbReference>
<dbReference type="InterPro" id="IPR001387">
    <property type="entry name" value="Cro/C1-type_HTH"/>
</dbReference>
<comment type="caution">
    <text evidence="2">The sequence shown here is derived from an EMBL/GenBank/DDBJ whole genome shotgun (WGS) entry which is preliminary data.</text>
</comment>
<protein>
    <recommendedName>
        <fullName evidence="1">HTH cro/C1-type domain-containing protein</fullName>
    </recommendedName>
</protein>
<feature type="domain" description="HTH cro/C1-type" evidence="1">
    <location>
        <begin position="265"/>
        <end position="309"/>
    </location>
</feature>
<gene>
    <name evidence="2" type="ORF">GCM10009788_31450</name>
</gene>
<sequence>MTPPAGSRPDPAPALPDQFGLRARQPIGAGLSEIVRDVLSRQERVEEQHRVLWERLVGHLDQRGRDRRTSALSAVSANFVALAVLDDPADDVTAARLARQLGAERVSRLQHRASGLLDTAPELPWTTVVVRRLLAPALRGGAPEGDAEGLGAVALRCQDLGRGLLFQGIDAGPAILVAAAVPVERVDDLVALLDDGSVAEWRRHLATLVANPWGPYAESITELARHADRPAAVTAVEWCREWGHEREREQIAHQVQRLVALSGASQRQFAARIGTSPSRLSSYVHGTVTPSAALFLRIQRASRALQAELAPHRSSSRGA</sequence>
<proteinExistence type="predicted"/>
<accession>A0ABN2ARJ5</accession>
<dbReference type="PROSITE" id="PS50943">
    <property type="entry name" value="HTH_CROC1"/>
    <property type="match status" value="1"/>
</dbReference>
<dbReference type="RefSeq" id="WP_344112664.1">
    <property type="nucleotide sequence ID" value="NZ_BAAAOR010000024.1"/>
</dbReference>
<dbReference type="EMBL" id="BAAAOR010000024">
    <property type="protein sequence ID" value="GAA1525513.1"/>
    <property type="molecule type" value="Genomic_DNA"/>
</dbReference>
<dbReference type="Gene3D" id="1.10.260.40">
    <property type="entry name" value="lambda repressor-like DNA-binding domains"/>
    <property type="match status" value="1"/>
</dbReference>
<evidence type="ECO:0000259" key="1">
    <source>
        <dbReference type="PROSITE" id="PS50943"/>
    </source>
</evidence>
<dbReference type="SUPFAM" id="SSF47413">
    <property type="entry name" value="lambda repressor-like DNA-binding domains"/>
    <property type="match status" value="1"/>
</dbReference>
<dbReference type="CDD" id="cd00093">
    <property type="entry name" value="HTH_XRE"/>
    <property type="match status" value="1"/>
</dbReference>